<name>A0ABC9DMW8_9POAL</name>
<dbReference type="Proteomes" id="UP001497457">
    <property type="component" value="Chromosome 34rd"/>
</dbReference>
<dbReference type="FunFam" id="3.30.200.20:FF:000465">
    <property type="entry name" value="Cysteine-rich receptor-like protein kinase 6"/>
    <property type="match status" value="1"/>
</dbReference>
<dbReference type="InterPro" id="IPR011009">
    <property type="entry name" value="Kinase-like_dom_sf"/>
</dbReference>
<proteinExistence type="predicted"/>
<dbReference type="PROSITE" id="PS50011">
    <property type="entry name" value="PROTEIN_KINASE_DOM"/>
    <property type="match status" value="1"/>
</dbReference>
<evidence type="ECO:0000313" key="4">
    <source>
        <dbReference type="Proteomes" id="UP001497457"/>
    </source>
</evidence>
<feature type="domain" description="Protein kinase" evidence="2">
    <location>
        <begin position="56"/>
        <end position="321"/>
    </location>
</feature>
<dbReference type="EMBL" id="OZ075144">
    <property type="protein sequence ID" value="CAL5042253.1"/>
    <property type="molecule type" value="Genomic_DNA"/>
</dbReference>
<keyword evidence="4" id="KW-1185">Reference proteome</keyword>
<sequence>MEDKHTLALTCCITRKTKIVAGESSGHHDLEKVLKDQNEKPCNLPLQYLQEITNNFSEERELGRGAFGLVYRGVLCNGQVVAVKKLVALPGVHDKHFENEVYHLTRLNHENIIRIVGYCYEIQHILIEHNGKYCFAEVPQRLLCLELLPKGSLEKQILAFWIIAGHKNYPDSTGTCTLDYVEHILQNWWNRFKELKHTSTEKDCEQIKRCIEIGLTCVQTDAAKRPTAREIIESLERCDSTILHVNNKTAADKVNDNFWKKSDLTFDHRKEVHISKRLKIHRDYFGPEEGKPSSEDESCIDILEQAERIDSSFGVWKVAVP</sequence>
<evidence type="ECO:0000256" key="1">
    <source>
        <dbReference type="PROSITE-ProRule" id="PRU10141"/>
    </source>
</evidence>
<dbReference type="InterPro" id="IPR000719">
    <property type="entry name" value="Prot_kinase_dom"/>
</dbReference>
<dbReference type="PANTHER" id="PTHR45707">
    <property type="entry name" value="C2 CALCIUM/LIPID-BINDING PLANT PHOSPHORIBOSYLTRANSFERASE FAMILY PROTEIN"/>
    <property type="match status" value="1"/>
</dbReference>
<keyword evidence="1" id="KW-0547">Nucleotide-binding</keyword>
<reference evidence="3" key="1">
    <citation type="submission" date="2024-10" db="EMBL/GenBank/DDBJ databases">
        <authorList>
            <person name="Ryan C."/>
        </authorList>
    </citation>
    <scope>NUCLEOTIDE SEQUENCE [LARGE SCALE GENOMIC DNA]</scope>
</reference>
<accession>A0ABC9DMW8</accession>
<evidence type="ECO:0000259" key="2">
    <source>
        <dbReference type="PROSITE" id="PS50011"/>
    </source>
</evidence>
<dbReference type="GO" id="GO:0005524">
    <property type="term" value="F:ATP binding"/>
    <property type="evidence" value="ECO:0007669"/>
    <property type="project" value="UniProtKB-UniRule"/>
</dbReference>
<feature type="binding site" evidence="1">
    <location>
        <position position="85"/>
    </location>
    <ligand>
        <name>ATP</name>
        <dbReference type="ChEBI" id="CHEBI:30616"/>
    </ligand>
</feature>
<dbReference type="Gene3D" id="3.30.200.20">
    <property type="entry name" value="Phosphorylase Kinase, domain 1"/>
    <property type="match status" value="1"/>
</dbReference>
<dbReference type="PROSITE" id="PS00107">
    <property type="entry name" value="PROTEIN_KINASE_ATP"/>
    <property type="match status" value="1"/>
</dbReference>
<dbReference type="PANTHER" id="PTHR45707:SF71">
    <property type="entry name" value="PROTEIN KINASE DOMAIN-CONTAINING PROTEIN"/>
    <property type="match status" value="1"/>
</dbReference>
<organism evidence="3 4">
    <name type="scientific">Urochloa decumbens</name>
    <dbReference type="NCBI Taxonomy" id="240449"/>
    <lineage>
        <taxon>Eukaryota</taxon>
        <taxon>Viridiplantae</taxon>
        <taxon>Streptophyta</taxon>
        <taxon>Embryophyta</taxon>
        <taxon>Tracheophyta</taxon>
        <taxon>Spermatophyta</taxon>
        <taxon>Magnoliopsida</taxon>
        <taxon>Liliopsida</taxon>
        <taxon>Poales</taxon>
        <taxon>Poaceae</taxon>
        <taxon>PACMAD clade</taxon>
        <taxon>Panicoideae</taxon>
        <taxon>Panicodae</taxon>
        <taxon>Paniceae</taxon>
        <taxon>Melinidinae</taxon>
        <taxon>Urochloa</taxon>
    </lineage>
</organism>
<dbReference type="SUPFAM" id="SSF56112">
    <property type="entry name" value="Protein kinase-like (PK-like)"/>
    <property type="match status" value="1"/>
</dbReference>
<dbReference type="Pfam" id="PF00069">
    <property type="entry name" value="Pkinase"/>
    <property type="match status" value="1"/>
</dbReference>
<dbReference type="AlphaFoldDB" id="A0ABC9DMW8"/>
<keyword evidence="1" id="KW-0067">ATP-binding</keyword>
<dbReference type="InterPro" id="IPR017441">
    <property type="entry name" value="Protein_kinase_ATP_BS"/>
</dbReference>
<evidence type="ECO:0000313" key="3">
    <source>
        <dbReference type="EMBL" id="CAL5042253.1"/>
    </source>
</evidence>
<protein>
    <recommendedName>
        <fullName evidence="2">Protein kinase domain-containing protein</fullName>
    </recommendedName>
</protein>
<dbReference type="Gene3D" id="1.10.510.10">
    <property type="entry name" value="Transferase(Phosphotransferase) domain 1"/>
    <property type="match status" value="1"/>
</dbReference>
<gene>
    <name evidence="3" type="ORF">URODEC1_LOCUS87114</name>
</gene>